<evidence type="ECO:0000313" key="1">
    <source>
        <dbReference type="EMBL" id="KAJ0034870.1"/>
    </source>
</evidence>
<organism evidence="1 2">
    <name type="scientific">Pistacia integerrima</name>
    <dbReference type="NCBI Taxonomy" id="434235"/>
    <lineage>
        <taxon>Eukaryota</taxon>
        <taxon>Viridiplantae</taxon>
        <taxon>Streptophyta</taxon>
        <taxon>Embryophyta</taxon>
        <taxon>Tracheophyta</taxon>
        <taxon>Spermatophyta</taxon>
        <taxon>Magnoliopsida</taxon>
        <taxon>eudicotyledons</taxon>
        <taxon>Gunneridae</taxon>
        <taxon>Pentapetalae</taxon>
        <taxon>rosids</taxon>
        <taxon>malvids</taxon>
        <taxon>Sapindales</taxon>
        <taxon>Anacardiaceae</taxon>
        <taxon>Pistacia</taxon>
    </lineage>
</organism>
<sequence length="145" mass="16601">MNGSLGVRKGAWTGEEDELLRKYVEKYGEGKWYQVPLIAESECVKVIKPRPRVLSKNSPLMKNEYSLIGNSIQPGYDLCKKPLDPHNNNENTSWWESLLSTGNEFDEDAGTSGNEMEVNRTFDETIEDGFWINDLSLQDLNIWNL</sequence>
<keyword evidence="2" id="KW-1185">Reference proteome</keyword>
<dbReference type="Proteomes" id="UP001163603">
    <property type="component" value="Chromosome 7"/>
</dbReference>
<gene>
    <name evidence="1" type="ORF">Pint_25190</name>
</gene>
<accession>A0ACC0YF56</accession>
<dbReference type="EMBL" id="CM047742">
    <property type="protein sequence ID" value="KAJ0034870.1"/>
    <property type="molecule type" value="Genomic_DNA"/>
</dbReference>
<proteinExistence type="predicted"/>
<reference evidence="2" key="1">
    <citation type="journal article" date="2023" name="G3 (Bethesda)">
        <title>Genome assembly and association tests identify interacting loci associated with vigor, precocity, and sex in interspecific pistachio rootstocks.</title>
        <authorList>
            <person name="Palmer W."/>
            <person name="Jacygrad E."/>
            <person name="Sagayaradj S."/>
            <person name="Cavanaugh K."/>
            <person name="Han R."/>
            <person name="Bertier L."/>
            <person name="Beede B."/>
            <person name="Kafkas S."/>
            <person name="Golino D."/>
            <person name="Preece J."/>
            <person name="Michelmore R."/>
        </authorList>
    </citation>
    <scope>NUCLEOTIDE SEQUENCE [LARGE SCALE GENOMIC DNA]</scope>
</reference>
<name>A0ACC0YF56_9ROSI</name>
<evidence type="ECO:0000313" key="2">
    <source>
        <dbReference type="Proteomes" id="UP001163603"/>
    </source>
</evidence>
<comment type="caution">
    <text evidence="1">The sequence shown here is derived from an EMBL/GenBank/DDBJ whole genome shotgun (WGS) entry which is preliminary data.</text>
</comment>
<protein>
    <submittedName>
        <fullName evidence="1">Uncharacterized protein</fullName>
    </submittedName>
</protein>